<dbReference type="KEGG" id="erl:AOC36_06055"/>
<evidence type="ECO:0000313" key="1">
    <source>
        <dbReference type="EMBL" id="AMC93561.1"/>
    </source>
</evidence>
<evidence type="ECO:0000313" key="2">
    <source>
        <dbReference type="Proteomes" id="UP000063781"/>
    </source>
</evidence>
<dbReference type="EMBL" id="CP013213">
    <property type="protein sequence ID" value="AMC93561.1"/>
    <property type="molecule type" value="Genomic_DNA"/>
</dbReference>
<sequence length="64" mass="6881">MKRILPLAVIAALAGGAAYYLKRNQVKVEETLKALDDISDTAETTVNEFASELNGESGLNDIVE</sequence>
<name>A0A0X8H015_9FIRM</name>
<keyword evidence="2" id="KW-1185">Reference proteome</keyword>
<accession>A0A0X8H015</accession>
<dbReference type="STRING" id="1514105.AOC36_06055"/>
<dbReference type="AlphaFoldDB" id="A0A0X8H015"/>
<dbReference type="RefSeq" id="WP_067632448.1">
    <property type="nucleotide sequence ID" value="NZ_CP013213.1"/>
</dbReference>
<proteinExistence type="predicted"/>
<gene>
    <name evidence="1" type="ORF">AOC36_06055</name>
</gene>
<dbReference type="Proteomes" id="UP000063781">
    <property type="component" value="Chromosome"/>
</dbReference>
<reference evidence="1 2" key="1">
    <citation type="submission" date="2015-10" db="EMBL/GenBank/DDBJ databases">
        <title>Erysipelothrix larvae sp. LV19 isolated from the larval gut of the rhinoceros beetle, Trypoxylus dichotomus.</title>
        <authorList>
            <person name="Lim S."/>
            <person name="Kim B.-C."/>
        </authorList>
    </citation>
    <scope>NUCLEOTIDE SEQUENCE [LARGE SCALE GENOMIC DNA]</scope>
    <source>
        <strain evidence="1 2">LV19</strain>
    </source>
</reference>
<protein>
    <submittedName>
        <fullName evidence="1">Uncharacterized protein</fullName>
    </submittedName>
</protein>
<organism evidence="1 2">
    <name type="scientific">Erysipelothrix larvae</name>
    <dbReference type="NCBI Taxonomy" id="1514105"/>
    <lineage>
        <taxon>Bacteria</taxon>
        <taxon>Bacillati</taxon>
        <taxon>Bacillota</taxon>
        <taxon>Erysipelotrichia</taxon>
        <taxon>Erysipelotrichales</taxon>
        <taxon>Erysipelotrichaceae</taxon>
        <taxon>Erysipelothrix</taxon>
    </lineage>
</organism>